<feature type="transmembrane region" description="Helical" evidence="2">
    <location>
        <begin position="65"/>
        <end position="87"/>
    </location>
</feature>
<keyword evidence="2" id="KW-1133">Transmembrane helix</keyword>
<reference evidence="5" key="2">
    <citation type="submission" date="2013-12" db="EMBL/GenBank/DDBJ databases">
        <title>Evolution of pathogenesis and genome organization in the Tremellales.</title>
        <authorList>
            <person name="Cuomo C."/>
            <person name="Litvintseva A."/>
            <person name="Heitman J."/>
            <person name="Chen Y."/>
            <person name="Sun S."/>
            <person name="Springer D."/>
            <person name="Dromer F."/>
            <person name="Young S."/>
            <person name="Zeng Q."/>
            <person name="Chapman S."/>
            <person name="Gujja S."/>
            <person name="Saif S."/>
            <person name="Birren B."/>
        </authorList>
    </citation>
    <scope>NUCLEOTIDE SEQUENCE [LARGE SCALE GENOMIC DNA]</scope>
    <source>
        <strain evidence="5">CBS 10435</strain>
    </source>
</reference>
<dbReference type="EMBL" id="KI669459">
    <property type="protein sequence ID" value="OCF60959.1"/>
    <property type="molecule type" value="Genomic_DNA"/>
</dbReference>
<gene>
    <name evidence="4" type="ORF">L486_00603</name>
</gene>
<sequence>MPHRVEFTPQQLNDLTRGGIEKHIGLYLGPIVLGFAFDSMLLGCIIQQLIWNVIWTPSDRLFNKIILYSVVLLSVATTIFNDCFFFHAFASGFGNWYRLIQLDYIRWHPILDCVTVTLVHIFYLERGYQLHGRSKWVPIIVLPFLLADIGGAIGGTVMLFKIPDTYDLITIKPFFYTWIGGTLVVDLLITSIIFHKLIKSRTGWSDTDLMINKLITISVETQLPSLVVAIAFMVSYGLKANAGLNVFFELFHPKVHVVGLLTVLNSRNKLRNQLNGTSNVKENNYIGKEDKDRSSKFKPKSKSKSKSGDQDIENDINYNPTQLTIIFEDELIVPHLGTRIESSSGSSSDDITTDPRKSQDETDTPSVDGGSDVKDQGDFSAGVQRV</sequence>
<dbReference type="AlphaFoldDB" id="A0A1B9IZJ5"/>
<evidence type="ECO:0000256" key="1">
    <source>
        <dbReference type="SAM" id="MobiDB-lite"/>
    </source>
</evidence>
<keyword evidence="5" id="KW-1185">Reference proteome</keyword>
<evidence type="ECO:0000313" key="5">
    <source>
        <dbReference type="Proteomes" id="UP000092583"/>
    </source>
</evidence>
<protein>
    <recommendedName>
        <fullName evidence="3">DUF6534 domain-containing protein</fullName>
    </recommendedName>
</protein>
<keyword evidence="2" id="KW-0472">Membrane</keyword>
<proteinExistence type="predicted"/>
<feature type="compositionally biased region" description="Basic residues" evidence="1">
    <location>
        <begin position="296"/>
        <end position="305"/>
    </location>
</feature>
<feature type="domain" description="DUF6534" evidence="3">
    <location>
        <begin position="183"/>
        <end position="268"/>
    </location>
</feature>
<evidence type="ECO:0000256" key="2">
    <source>
        <dbReference type="SAM" id="Phobius"/>
    </source>
</evidence>
<evidence type="ECO:0000259" key="3">
    <source>
        <dbReference type="Pfam" id="PF20152"/>
    </source>
</evidence>
<reference evidence="4 5" key="1">
    <citation type="submission" date="2013-07" db="EMBL/GenBank/DDBJ databases">
        <title>The Genome Sequence of Kwoniella mangroviensis CBS10435.</title>
        <authorList>
            <consortium name="The Broad Institute Genome Sequencing Platform"/>
            <person name="Cuomo C."/>
            <person name="Litvintseva A."/>
            <person name="Chen Y."/>
            <person name="Heitman J."/>
            <person name="Sun S."/>
            <person name="Springer D."/>
            <person name="Dromer F."/>
            <person name="Young S.K."/>
            <person name="Zeng Q."/>
            <person name="Gargeya S."/>
            <person name="Fitzgerald M."/>
            <person name="Abouelleil A."/>
            <person name="Alvarado L."/>
            <person name="Berlin A.M."/>
            <person name="Chapman S.B."/>
            <person name="Dewar J."/>
            <person name="Goldberg J."/>
            <person name="Griggs A."/>
            <person name="Gujja S."/>
            <person name="Hansen M."/>
            <person name="Howarth C."/>
            <person name="Imamovic A."/>
            <person name="Larimer J."/>
            <person name="McCowan C."/>
            <person name="Murphy C."/>
            <person name="Pearson M."/>
            <person name="Priest M."/>
            <person name="Roberts A."/>
            <person name="Saif S."/>
            <person name="Shea T."/>
            <person name="Sykes S."/>
            <person name="Wortman J."/>
            <person name="Nusbaum C."/>
            <person name="Birren B."/>
        </authorList>
    </citation>
    <scope>NUCLEOTIDE SEQUENCE [LARGE SCALE GENOMIC DNA]</scope>
    <source>
        <strain evidence="4 5">CBS 10435</strain>
    </source>
</reference>
<dbReference type="InterPro" id="IPR045339">
    <property type="entry name" value="DUF6534"/>
</dbReference>
<dbReference type="OrthoDB" id="2562493at2759"/>
<keyword evidence="2" id="KW-0812">Transmembrane</keyword>
<feature type="transmembrane region" description="Helical" evidence="2">
    <location>
        <begin position="214"/>
        <end position="238"/>
    </location>
</feature>
<evidence type="ECO:0000313" key="4">
    <source>
        <dbReference type="EMBL" id="OCF60959.1"/>
    </source>
</evidence>
<dbReference type="PANTHER" id="PTHR40465:SF1">
    <property type="entry name" value="DUF6534 DOMAIN-CONTAINING PROTEIN"/>
    <property type="match status" value="1"/>
</dbReference>
<organism evidence="4 5">
    <name type="scientific">Kwoniella mangroviensis CBS 10435</name>
    <dbReference type="NCBI Taxonomy" id="1331196"/>
    <lineage>
        <taxon>Eukaryota</taxon>
        <taxon>Fungi</taxon>
        <taxon>Dikarya</taxon>
        <taxon>Basidiomycota</taxon>
        <taxon>Agaricomycotina</taxon>
        <taxon>Tremellomycetes</taxon>
        <taxon>Tremellales</taxon>
        <taxon>Cryptococcaceae</taxon>
        <taxon>Kwoniella</taxon>
    </lineage>
</organism>
<accession>A0A1B9IZJ5</accession>
<feature type="region of interest" description="Disordered" evidence="1">
    <location>
        <begin position="338"/>
        <end position="386"/>
    </location>
</feature>
<feature type="transmembrane region" description="Helical" evidence="2">
    <location>
        <begin position="31"/>
        <end position="53"/>
    </location>
</feature>
<feature type="region of interest" description="Disordered" evidence="1">
    <location>
        <begin position="275"/>
        <end position="315"/>
    </location>
</feature>
<dbReference type="STRING" id="1331196.A0A1B9IZJ5"/>
<feature type="transmembrane region" description="Helical" evidence="2">
    <location>
        <begin position="107"/>
        <end position="124"/>
    </location>
</feature>
<name>A0A1B9IZJ5_9TREE</name>
<dbReference type="Pfam" id="PF20152">
    <property type="entry name" value="DUF6534"/>
    <property type="match status" value="1"/>
</dbReference>
<dbReference type="Proteomes" id="UP000092583">
    <property type="component" value="Unassembled WGS sequence"/>
</dbReference>
<feature type="transmembrane region" description="Helical" evidence="2">
    <location>
        <begin position="174"/>
        <end position="194"/>
    </location>
</feature>
<feature type="transmembrane region" description="Helical" evidence="2">
    <location>
        <begin position="136"/>
        <end position="162"/>
    </location>
</feature>
<dbReference type="PANTHER" id="PTHR40465">
    <property type="entry name" value="CHROMOSOME 1, WHOLE GENOME SHOTGUN SEQUENCE"/>
    <property type="match status" value="1"/>
</dbReference>